<dbReference type="GO" id="GO:0030198">
    <property type="term" value="P:extracellular matrix organization"/>
    <property type="evidence" value="ECO:0007669"/>
    <property type="project" value="TreeGrafter"/>
</dbReference>
<dbReference type="InterPro" id="IPR003961">
    <property type="entry name" value="FN3_dom"/>
</dbReference>
<name>A0A8C4PM33_EQUAS</name>
<feature type="compositionally biased region" description="Polar residues" evidence="1">
    <location>
        <begin position="507"/>
        <end position="519"/>
    </location>
</feature>
<dbReference type="Gene3D" id="2.60.40.10">
    <property type="entry name" value="Immunoglobulins"/>
    <property type="match status" value="2"/>
</dbReference>
<dbReference type="Proteomes" id="UP000694387">
    <property type="component" value="Chromosome 5"/>
</dbReference>
<organism evidence="4 5">
    <name type="scientific">Equus asinus</name>
    <name type="common">Donkey</name>
    <name type="synonym">Equus africanus asinus</name>
    <dbReference type="NCBI Taxonomy" id="9793"/>
    <lineage>
        <taxon>Eukaryota</taxon>
        <taxon>Metazoa</taxon>
        <taxon>Chordata</taxon>
        <taxon>Craniata</taxon>
        <taxon>Vertebrata</taxon>
        <taxon>Euteleostomi</taxon>
        <taxon>Mammalia</taxon>
        <taxon>Eutheria</taxon>
        <taxon>Laurasiatheria</taxon>
        <taxon>Perissodactyla</taxon>
        <taxon>Equidae</taxon>
        <taxon>Equus</taxon>
    </lineage>
</organism>
<dbReference type="PROSITE" id="PS50853">
    <property type="entry name" value="FN3"/>
    <property type="match status" value="2"/>
</dbReference>
<reference evidence="4 5" key="1">
    <citation type="journal article" date="2020" name="Nat. Commun.">
        <title>Donkey genomes provide new insights into domestication and selection for coat color.</title>
        <authorList>
            <person name="Wang"/>
            <person name="C."/>
            <person name="Li"/>
            <person name="H."/>
            <person name="Guo"/>
            <person name="Y."/>
            <person name="Huang"/>
            <person name="J."/>
            <person name="Sun"/>
            <person name="Y."/>
            <person name="Min"/>
            <person name="J."/>
            <person name="Wang"/>
            <person name="J."/>
            <person name="Fang"/>
            <person name="X."/>
            <person name="Zhao"/>
            <person name="Z."/>
            <person name="Wang"/>
            <person name="S."/>
            <person name="Zhang"/>
            <person name="Y."/>
            <person name="Liu"/>
            <person name="Q."/>
            <person name="Jiang"/>
            <person name="Q."/>
            <person name="Wang"/>
            <person name="X."/>
            <person name="Guo"/>
            <person name="Y."/>
            <person name="Yang"/>
            <person name="C."/>
            <person name="Wang"/>
            <person name="Y."/>
            <person name="Tian"/>
            <person name="F."/>
            <person name="Zhuang"/>
            <person name="G."/>
            <person name="Fan"/>
            <person name="Y."/>
            <person name="Gao"/>
            <person name="Q."/>
            <person name="Li"/>
            <person name="Y."/>
            <person name="Ju"/>
            <person name="Z."/>
            <person name="Li"/>
            <person name="J."/>
            <person name="Li"/>
            <person name="R."/>
            <person name="Hou"/>
            <person name="M."/>
            <person name="Yang"/>
            <person name="G."/>
            <person name="Liu"/>
            <person name="G."/>
            <person name="Liu"/>
            <person name="W."/>
            <person name="Guo"/>
            <person name="J."/>
            <person name="Pan"/>
            <person name="S."/>
            <person name="Fan"/>
            <person name="G."/>
            <person name="Zhang"/>
            <person name="W."/>
            <person name="Zhang"/>
            <person name="R."/>
            <person name="Yu"/>
            <person name="J."/>
            <person name="Zhang"/>
            <person name="X."/>
            <person name="Yin"/>
            <person name="Q."/>
            <person name="Ji"/>
            <person name="C."/>
            <person name="Jin"/>
            <person name="Y."/>
            <person name="Yue"/>
            <person name="G."/>
            <person name="Liu"/>
            <person name="M."/>
            <person name="Xu"/>
            <person name="J."/>
            <person name="Liu"/>
            <person name="S."/>
            <person name="Jordana"/>
            <person name="J."/>
            <person name="Noce"/>
            <person name="A."/>
            <person name="Amills"/>
            <person name="M."/>
            <person name="Wu"/>
            <person name="D.D."/>
            <person name="Li"/>
            <person name="S."/>
            <person name="Zhou"/>
            <person name="X. and Zhong"/>
            <person name="J."/>
        </authorList>
    </citation>
    <scope>NUCLEOTIDE SEQUENCE [LARGE SCALE GENOMIC DNA]</scope>
</reference>
<feature type="compositionally biased region" description="Basic residues" evidence="1">
    <location>
        <begin position="553"/>
        <end position="563"/>
    </location>
</feature>
<accession>A0A8C4PM33</accession>
<dbReference type="PANTHER" id="PTHR23197">
    <property type="entry name" value="TARSH-RELATED FIBRONECTIN DOMAIN-CONTAINING"/>
    <property type="match status" value="1"/>
</dbReference>
<feature type="region of interest" description="Disordered" evidence="1">
    <location>
        <begin position="778"/>
        <end position="1370"/>
    </location>
</feature>
<dbReference type="FunFam" id="2.60.40.10:FF:000292">
    <property type="entry name" value="Target of Nesh-SH3 isoform 1"/>
    <property type="match status" value="1"/>
</dbReference>
<feature type="compositionally biased region" description="Pro residues" evidence="1">
    <location>
        <begin position="1257"/>
        <end position="1266"/>
    </location>
</feature>
<feature type="compositionally biased region" description="Low complexity" evidence="1">
    <location>
        <begin position="926"/>
        <end position="940"/>
    </location>
</feature>
<dbReference type="GO" id="GO:0010811">
    <property type="term" value="P:positive regulation of cell-substrate adhesion"/>
    <property type="evidence" value="ECO:0007669"/>
    <property type="project" value="TreeGrafter"/>
</dbReference>
<feature type="compositionally biased region" description="Polar residues" evidence="1">
    <location>
        <begin position="835"/>
        <end position="844"/>
    </location>
</feature>
<evidence type="ECO:0000313" key="4">
    <source>
        <dbReference type="Ensembl" id="ENSEASP00005015856.2"/>
    </source>
</evidence>
<dbReference type="CDD" id="cd00063">
    <property type="entry name" value="FN3"/>
    <property type="match status" value="2"/>
</dbReference>
<feature type="compositionally biased region" description="Basic residues" evidence="1">
    <location>
        <begin position="955"/>
        <end position="964"/>
    </location>
</feature>
<dbReference type="InterPro" id="IPR036116">
    <property type="entry name" value="FN3_sf"/>
</dbReference>
<feature type="compositionally biased region" description="Low complexity" evidence="1">
    <location>
        <begin position="899"/>
        <end position="910"/>
    </location>
</feature>
<evidence type="ECO:0000259" key="3">
    <source>
        <dbReference type="PROSITE" id="PS50853"/>
    </source>
</evidence>
<feature type="domain" description="Fibronectin type-III" evidence="3">
    <location>
        <begin position="1392"/>
        <end position="1485"/>
    </location>
</feature>
<feature type="compositionally biased region" description="Polar residues" evidence="1">
    <location>
        <begin position="468"/>
        <end position="483"/>
    </location>
</feature>
<keyword evidence="5" id="KW-1185">Reference proteome</keyword>
<feature type="compositionally biased region" description="Basic residues" evidence="1">
    <location>
        <begin position="674"/>
        <end position="687"/>
    </location>
</feature>
<feature type="compositionally biased region" description="Basic residues" evidence="1">
    <location>
        <begin position="886"/>
        <end position="897"/>
    </location>
</feature>
<feature type="compositionally biased region" description="Basic residues" evidence="1">
    <location>
        <begin position="634"/>
        <end position="643"/>
    </location>
</feature>
<dbReference type="InterPro" id="IPR049109">
    <property type="entry name" value="TARSH/FNDC1_C"/>
</dbReference>
<feature type="signal peptide" evidence="2">
    <location>
        <begin position="1"/>
        <end position="21"/>
    </location>
</feature>
<dbReference type="Pfam" id="PF21731">
    <property type="entry name" value="TARSH_C"/>
    <property type="match status" value="1"/>
</dbReference>
<feature type="compositionally biased region" description="Basic residues" evidence="1">
    <location>
        <begin position="487"/>
        <end position="497"/>
    </location>
</feature>
<evidence type="ECO:0000256" key="1">
    <source>
        <dbReference type="SAM" id="MobiDB-lite"/>
    </source>
</evidence>
<evidence type="ECO:0000256" key="2">
    <source>
        <dbReference type="SAM" id="SignalP"/>
    </source>
</evidence>
<gene>
    <name evidence="4" type="primary">ABI3BP</name>
</gene>
<keyword evidence="2" id="KW-0732">Signal</keyword>
<dbReference type="FunFam" id="2.60.40.10:FF:000288">
    <property type="entry name" value="target of Nesh-SH3 isoform X5"/>
    <property type="match status" value="1"/>
</dbReference>
<sequence>MLSSLGCLLLCGSIALALGNAQKLPKGKKPNLKVHINTTSDSIFLKFLRPNPNVKLEGFLLGYGSNLSPNQYFPLPAEGRHTEAVVDAEPKYLIVVRPAPPPNRKKSCSGKARSRKPLQLVVGTLTPSSVFLSWGFLINPHHDWTLPSQCPNDRFYTIRYREKDKEKKWIFQLCPATETIVENLKPDTVYEFGVKDNVEGGIWSKIFNHKTIVGSKKVNGKIQSTYDQAHSVPSYVPRKLIPVTIIKQVIQNVTHRASAKSPDKTPYGGTILVHLVIPGLNETTVKLPTSIMFEISDALKTQLAKNETLALPAESKTPEVEKIPAQPITVTPESVPRTTKPTVPSALDISETTLAPKSIPELPQAKTSFPFEKAGGTLASSEKPWIVPTTKTSEDSKVLPPRTATYDVFSSPATSDVPELSEPHTATSDPFLDSVPPKTSRTLEQPRATLAPSETPFVPQKLEIFTSPEMQPTTPAPLQTTSIPSTPKRRLRPKTPRTKPERTTSPGTIASKVSKSFEPTRTALAPSKTQFISLKPKIPVSPEVTHTRPAPPKTKRPGRRPRPKTTPSPDVPKSKPALEPATVPPEFLVPTIVFEPVTSETETPSITIVAATDIDLVTVRTEAPRTTLAPKTPQRTRTRRPCPKPKTTPRPEAPQTKPDVEPVTPGTSLAPAKTTKRPRRPRPKPKTTPHPEVPQAKLVPATVLEPGVLRTEAPETTLAPKVSPRTRRPRPKPKTTASPEAAQPDLVPATVFEPVTPVREAPGAAFVPVTDFEPVTFAAETSGPTLAPKASQRPRRPRPRPKTTPSPQAPQTKLVPAIILEPVTLRPEAPGATLASKTSQQTSRPHPRPKTTPSPEVPESKPVPTAGFEPVTFRTEAWVTTQAPKTSKRTRRPRPKPKTTPTTKAPQTRPVPATDLESGTVRTEAPEIVVLPTVLEPVTLRTKAPETTFAPKTSQRARRPRPRPKTTSSPAAPQTKPVPTTGFAPVVHSSEAPGTTLAPTELQPLILKPVTSPSLEMTQSQPVSEVLESVTFSTESSMEAIVVESVTNMSEPPETSLETSPLPSQTITLPSPDEPRTEPAPKQTLRAPPKPKTSAHPRVPQTQPAPKVSQHVTSKPKTSPSPEVSHTPAVPRDVLLPHKPAPEGSQSEPGPLETRGSPFIPMISPSPSQEELLTALAETDQTTQELFTTKISRTTELAKTTPAPHRLYTTPGRPRAPDKPRSRPGVKQPPKPSGAGRDVLVDSTHATKRPATIPGTRRPPLPPRPTPPRRKPLPPNNVTGKPGSAGIISSSRVTSPPLRATLRPTEAPLEGTETDKKQPTVPASGEDLGNTTDFSSSPTRETDPLGKPRFKGPHVRYIQKPDNRPCSITDSVKRFPKEEATEGNATSPPQNPPTNLTVVTVEGCPSFVILDWDKPLNDTVTEYEVISRENGTFSGKNKSVQVTNQTFSTVENLKPDTSYEFQVKPKNPLGEGPASNTVAFSTESADPRVSEPVSAGRDAIWTERPFNSDSYSECKGKQYVKRTWYKKFVGVQLCNSLRYKIYLSDSLTGKFYNIGDQRGHGEDHCQFVDSFLDGRTGQQLDSDQLPTKEGYFRAVRQEPVQFGEIGGHTQINYVQWYECGTTIPGKW</sequence>
<feature type="region of interest" description="Disordered" evidence="1">
    <location>
        <begin position="468"/>
        <end position="583"/>
    </location>
</feature>
<feature type="region of interest" description="Disordered" evidence="1">
    <location>
        <begin position="1466"/>
        <end position="1496"/>
    </location>
</feature>
<feature type="compositionally biased region" description="Polar residues" evidence="1">
    <location>
        <begin position="1329"/>
        <end position="1339"/>
    </location>
</feature>
<feature type="compositionally biased region" description="Polar residues" evidence="1">
    <location>
        <begin position="1474"/>
        <end position="1484"/>
    </location>
</feature>
<feature type="region of interest" description="Disordered" evidence="1">
    <location>
        <begin position="621"/>
        <end position="749"/>
    </location>
</feature>
<dbReference type="PANTHER" id="PTHR23197:SF10">
    <property type="entry name" value="TARGET OF NESH-SH3"/>
    <property type="match status" value="1"/>
</dbReference>
<feature type="domain" description="Fibronectin type-III" evidence="3">
    <location>
        <begin position="116"/>
        <end position="214"/>
    </location>
</feature>
<feature type="chain" id="PRO_5040506872" evidence="2">
    <location>
        <begin position="22"/>
        <end position="1627"/>
    </location>
</feature>
<feature type="compositionally biased region" description="Basic residues" evidence="1">
    <location>
        <begin position="724"/>
        <end position="733"/>
    </location>
</feature>
<feature type="compositionally biased region" description="Polar residues" evidence="1">
    <location>
        <begin position="1056"/>
        <end position="1069"/>
    </location>
</feature>
<dbReference type="Pfam" id="PF00041">
    <property type="entry name" value="fn3"/>
    <property type="match status" value="1"/>
</dbReference>
<feature type="compositionally biased region" description="Polar residues" evidence="1">
    <location>
        <begin position="1100"/>
        <end position="1124"/>
    </location>
</feature>
<reference evidence="4" key="3">
    <citation type="submission" date="2025-09" db="UniProtKB">
        <authorList>
            <consortium name="Ensembl"/>
        </authorList>
    </citation>
    <scope>IDENTIFICATION</scope>
</reference>
<feature type="compositionally biased region" description="Low complexity" evidence="1">
    <location>
        <begin position="1157"/>
        <end position="1168"/>
    </location>
</feature>
<reference evidence="4" key="2">
    <citation type="submission" date="2025-08" db="UniProtKB">
        <authorList>
            <consortium name="Ensembl"/>
        </authorList>
    </citation>
    <scope>IDENTIFICATION</scope>
</reference>
<evidence type="ECO:0000313" key="5">
    <source>
        <dbReference type="Proteomes" id="UP000694387"/>
    </source>
</evidence>
<proteinExistence type="predicted"/>
<protein>
    <submittedName>
        <fullName evidence="4">ABI family member 3 binding protein</fullName>
    </submittedName>
</protein>
<feature type="compositionally biased region" description="Polar residues" evidence="1">
    <location>
        <begin position="1179"/>
        <end position="1198"/>
    </location>
</feature>
<feature type="compositionally biased region" description="Polar residues" evidence="1">
    <location>
        <begin position="1011"/>
        <end position="1023"/>
    </location>
</feature>
<feature type="compositionally biased region" description="Basic residues" evidence="1">
    <location>
        <begin position="792"/>
        <end position="801"/>
    </location>
</feature>
<dbReference type="Ensembl" id="ENSEAST00005017241.2">
    <property type="protein sequence ID" value="ENSEASP00005015856.2"/>
    <property type="gene ID" value="ENSEASG00005011007.2"/>
</dbReference>
<feature type="region of interest" description="Disordered" evidence="1">
    <location>
        <begin position="409"/>
        <end position="454"/>
    </location>
</feature>
<dbReference type="GeneTree" id="ENSGT00530000063558"/>
<dbReference type="InterPro" id="IPR013783">
    <property type="entry name" value="Ig-like_fold"/>
</dbReference>
<dbReference type="SUPFAM" id="SSF49265">
    <property type="entry name" value="Fibronectin type III"/>
    <property type="match status" value="2"/>
</dbReference>